<dbReference type="GO" id="GO:0005615">
    <property type="term" value="C:extracellular space"/>
    <property type="evidence" value="ECO:0007669"/>
    <property type="project" value="TreeGrafter"/>
</dbReference>
<dbReference type="PROSITE" id="PS51450">
    <property type="entry name" value="LRR"/>
    <property type="match status" value="1"/>
</dbReference>
<dbReference type="Gene3D" id="3.80.10.10">
    <property type="entry name" value="Ribonuclease Inhibitor"/>
    <property type="match status" value="1"/>
</dbReference>
<keyword evidence="3" id="KW-0472">Membrane</keyword>
<keyword evidence="5" id="KW-1185">Reference proteome</keyword>
<evidence type="ECO:0000313" key="5">
    <source>
        <dbReference type="Proteomes" id="UP000193920"/>
    </source>
</evidence>
<feature type="transmembrane region" description="Helical" evidence="3">
    <location>
        <begin position="242"/>
        <end position="262"/>
    </location>
</feature>
<dbReference type="OrthoDB" id="1055097at2759"/>
<dbReference type="Proteomes" id="UP000193920">
    <property type="component" value="Unassembled WGS sequence"/>
</dbReference>
<dbReference type="GO" id="GO:0031012">
    <property type="term" value="C:extracellular matrix"/>
    <property type="evidence" value="ECO:0007669"/>
    <property type="project" value="TreeGrafter"/>
</dbReference>
<keyword evidence="3" id="KW-1133">Transmembrane helix</keyword>
<dbReference type="PANTHER" id="PTHR24373">
    <property type="entry name" value="SLIT RELATED LEUCINE-RICH REPEAT NEURONAL PROTEIN"/>
    <property type="match status" value="1"/>
</dbReference>
<evidence type="ECO:0000313" key="4">
    <source>
        <dbReference type="EMBL" id="ORY81066.1"/>
    </source>
</evidence>
<gene>
    <name evidence="4" type="ORF">LY90DRAFT_500157</name>
</gene>
<feature type="compositionally biased region" description="Low complexity" evidence="2">
    <location>
        <begin position="225"/>
        <end position="235"/>
    </location>
</feature>
<dbReference type="AlphaFoldDB" id="A0A1Y2FCM7"/>
<dbReference type="InterPro" id="IPR001611">
    <property type="entry name" value="Leu-rich_rpt"/>
</dbReference>
<sequence>MNGNTNFMRFPIFSKLVKLNVGIPNINDNILPSRFFDQPKLDIINLEHNEITEFPYQFSKLPRVEHLFTYLYYIFIKYNKIINFLKNSEIGKNKVEDIINIPSKLQVLYLFENPIKKIPDEVPGLVDLNFLDLNSTEITELPPDIFKLPNLRNLYVSNNPQLSTRIINFGNKNIKECSFEGTNVLCYQENTCANINTKLFTSCTTKEIEEIKSKQSKTPVKSKNKSSNVSDSSGDDNSNIKYLIIGGIVVTIILAILGFIIVRKKRIDDNESKDDDKNYDIVVTEKIRKI</sequence>
<accession>A0A1Y2FCM7</accession>
<keyword evidence="1" id="KW-0732">Signal</keyword>
<proteinExistence type="predicted"/>
<dbReference type="SUPFAM" id="SSF52058">
    <property type="entry name" value="L domain-like"/>
    <property type="match status" value="1"/>
</dbReference>
<evidence type="ECO:0000256" key="1">
    <source>
        <dbReference type="ARBA" id="ARBA00022729"/>
    </source>
</evidence>
<dbReference type="STRING" id="1754190.A0A1Y2FCM7"/>
<dbReference type="InterPro" id="IPR050328">
    <property type="entry name" value="Dev_Immune_Receptor"/>
</dbReference>
<dbReference type="Pfam" id="PF13855">
    <property type="entry name" value="LRR_8"/>
    <property type="match status" value="1"/>
</dbReference>
<dbReference type="InterPro" id="IPR032675">
    <property type="entry name" value="LRR_dom_sf"/>
</dbReference>
<reference evidence="4 5" key="1">
    <citation type="submission" date="2016-08" db="EMBL/GenBank/DDBJ databases">
        <title>A Parts List for Fungal Cellulosomes Revealed by Comparative Genomics.</title>
        <authorList>
            <consortium name="DOE Joint Genome Institute"/>
            <person name="Haitjema C.H."/>
            <person name="Gilmore S.P."/>
            <person name="Henske J.K."/>
            <person name="Solomon K.V."/>
            <person name="De Groot R."/>
            <person name="Kuo A."/>
            <person name="Mondo S.J."/>
            <person name="Salamov A.A."/>
            <person name="Labutti K."/>
            <person name="Zhao Z."/>
            <person name="Chiniquy J."/>
            <person name="Barry K."/>
            <person name="Brewer H.M."/>
            <person name="Purvine S.O."/>
            <person name="Wright A.T."/>
            <person name="Boxma B."/>
            <person name="Van Alen T."/>
            <person name="Hackstein J.H."/>
            <person name="Baker S.E."/>
            <person name="Grigoriev I.V."/>
            <person name="O'Malley M.A."/>
        </authorList>
    </citation>
    <scope>NUCLEOTIDE SEQUENCE [LARGE SCALE GENOMIC DNA]</scope>
    <source>
        <strain evidence="4 5">G1</strain>
    </source>
</reference>
<comment type="caution">
    <text evidence="4">The sequence shown here is derived from an EMBL/GenBank/DDBJ whole genome shotgun (WGS) entry which is preliminary data.</text>
</comment>
<organism evidence="4 5">
    <name type="scientific">Neocallimastix californiae</name>
    <dbReference type="NCBI Taxonomy" id="1754190"/>
    <lineage>
        <taxon>Eukaryota</taxon>
        <taxon>Fungi</taxon>
        <taxon>Fungi incertae sedis</taxon>
        <taxon>Chytridiomycota</taxon>
        <taxon>Chytridiomycota incertae sedis</taxon>
        <taxon>Neocallimastigomycetes</taxon>
        <taxon>Neocallimastigales</taxon>
        <taxon>Neocallimastigaceae</taxon>
        <taxon>Neocallimastix</taxon>
    </lineage>
</organism>
<protein>
    <submittedName>
        <fullName evidence="4">L domain-like protein</fullName>
    </submittedName>
</protein>
<dbReference type="PANTHER" id="PTHR24373:SF370">
    <property type="entry name" value="FISH-LIPS, ISOFORM E"/>
    <property type="match status" value="1"/>
</dbReference>
<evidence type="ECO:0000256" key="2">
    <source>
        <dbReference type="SAM" id="MobiDB-lite"/>
    </source>
</evidence>
<keyword evidence="3" id="KW-0812">Transmembrane</keyword>
<feature type="region of interest" description="Disordered" evidence="2">
    <location>
        <begin position="214"/>
        <end position="235"/>
    </location>
</feature>
<dbReference type="EMBL" id="MCOG01000011">
    <property type="protein sequence ID" value="ORY81066.1"/>
    <property type="molecule type" value="Genomic_DNA"/>
</dbReference>
<evidence type="ECO:0000256" key="3">
    <source>
        <dbReference type="SAM" id="Phobius"/>
    </source>
</evidence>
<name>A0A1Y2FCM7_9FUNG</name>